<dbReference type="AlphaFoldDB" id="A0AA40G9V3"/>
<feature type="compositionally biased region" description="Polar residues" evidence="1">
    <location>
        <begin position="57"/>
        <end position="69"/>
    </location>
</feature>
<protein>
    <submittedName>
        <fullName evidence="2">Uncharacterized protein</fullName>
    </submittedName>
</protein>
<name>A0AA40G9V3_9HYME</name>
<comment type="caution">
    <text evidence="2">The sequence shown here is derived from an EMBL/GenBank/DDBJ whole genome shotgun (WGS) entry which is preliminary data.</text>
</comment>
<feature type="non-terminal residue" evidence="2">
    <location>
        <position position="69"/>
    </location>
</feature>
<evidence type="ECO:0000313" key="3">
    <source>
        <dbReference type="Proteomes" id="UP001177670"/>
    </source>
</evidence>
<feature type="region of interest" description="Disordered" evidence="1">
    <location>
        <begin position="35"/>
        <end position="69"/>
    </location>
</feature>
<sequence length="69" mass="7787">MAAQSHAQHKRHLFGNFARDSKTCVAVTGRRSVKLHDENSRRARERQGETERTRQASETFTSSESGSVL</sequence>
<proteinExistence type="predicted"/>
<organism evidence="2 3">
    <name type="scientific">Melipona bicolor</name>
    <dbReference type="NCBI Taxonomy" id="60889"/>
    <lineage>
        <taxon>Eukaryota</taxon>
        <taxon>Metazoa</taxon>
        <taxon>Ecdysozoa</taxon>
        <taxon>Arthropoda</taxon>
        <taxon>Hexapoda</taxon>
        <taxon>Insecta</taxon>
        <taxon>Pterygota</taxon>
        <taxon>Neoptera</taxon>
        <taxon>Endopterygota</taxon>
        <taxon>Hymenoptera</taxon>
        <taxon>Apocrita</taxon>
        <taxon>Aculeata</taxon>
        <taxon>Apoidea</taxon>
        <taxon>Anthophila</taxon>
        <taxon>Apidae</taxon>
        <taxon>Melipona</taxon>
    </lineage>
</organism>
<gene>
    <name evidence="2" type="ORF">K0M31_011217</name>
</gene>
<reference evidence="2" key="1">
    <citation type="submission" date="2021-10" db="EMBL/GenBank/DDBJ databases">
        <title>Melipona bicolor Genome sequencing and assembly.</title>
        <authorList>
            <person name="Araujo N.S."/>
            <person name="Arias M.C."/>
        </authorList>
    </citation>
    <scope>NUCLEOTIDE SEQUENCE</scope>
    <source>
        <strain evidence="2">USP_2M_L1-L4_2017</strain>
        <tissue evidence="2">Whole body</tissue>
    </source>
</reference>
<keyword evidence="3" id="KW-1185">Reference proteome</keyword>
<evidence type="ECO:0000256" key="1">
    <source>
        <dbReference type="SAM" id="MobiDB-lite"/>
    </source>
</evidence>
<dbReference type="Proteomes" id="UP001177670">
    <property type="component" value="Unassembled WGS sequence"/>
</dbReference>
<feature type="compositionally biased region" description="Basic and acidic residues" evidence="1">
    <location>
        <begin position="35"/>
        <end position="55"/>
    </location>
</feature>
<feature type="region of interest" description="Disordered" evidence="1">
    <location>
        <begin position="1"/>
        <end position="21"/>
    </location>
</feature>
<dbReference type="EMBL" id="JAHYIQ010000003">
    <property type="protein sequence ID" value="KAK1133406.1"/>
    <property type="molecule type" value="Genomic_DNA"/>
</dbReference>
<accession>A0AA40G9V3</accession>
<evidence type="ECO:0000313" key="2">
    <source>
        <dbReference type="EMBL" id="KAK1133406.1"/>
    </source>
</evidence>